<dbReference type="PANTHER" id="PTHR35144:SF2">
    <property type="entry name" value="MEIOSIS-SPECIFIC TRANSCRIPTION FACTOR NDT80"/>
    <property type="match status" value="1"/>
</dbReference>
<feature type="compositionally biased region" description="Low complexity" evidence="3">
    <location>
        <begin position="353"/>
        <end position="370"/>
    </location>
</feature>
<dbReference type="InterPro" id="IPR052605">
    <property type="entry name" value="Fungal_trans_regulator"/>
</dbReference>
<protein>
    <submittedName>
        <fullName evidence="5">5002_t:CDS:1</fullName>
    </submittedName>
</protein>
<proteinExistence type="predicted"/>
<dbReference type="EMBL" id="CAJVPK010000980">
    <property type="protein sequence ID" value="CAG8563433.1"/>
    <property type="molecule type" value="Genomic_DNA"/>
</dbReference>
<comment type="caution">
    <text evidence="5">The sequence shown here is derived from an EMBL/GenBank/DDBJ whole genome shotgun (WGS) entry which is preliminary data.</text>
</comment>
<reference evidence="5" key="1">
    <citation type="submission" date="2021-06" db="EMBL/GenBank/DDBJ databases">
        <authorList>
            <person name="Kallberg Y."/>
            <person name="Tangrot J."/>
            <person name="Rosling A."/>
        </authorList>
    </citation>
    <scope>NUCLEOTIDE SEQUENCE</scope>
    <source>
        <strain evidence="5">AZ414A</strain>
    </source>
</reference>
<dbReference type="InterPro" id="IPR024061">
    <property type="entry name" value="NDT80_DNA-bd_dom"/>
</dbReference>
<evidence type="ECO:0000256" key="1">
    <source>
        <dbReference type="ARBA" id="ARBA00023125"/>
    </source>
</evidence>
<dbReference type="SUPFAM" id="SSF49417">
    <property type="entry name" value="p53-like transcription factors"/>
    <property type="match status" value="1"/>
</dbReference>
<feature type="region of interest" description="Disordered" evidence="3">
    <location>
        <begin position="1"/>
        <end position="49"/>
    </location>
</feature>
<feature type="domain" description="NDT80" evidence="4">
    <location>
        <begin position="34"/>
        <end position="288"/>
    </location>
</feature>
<dbReference type="AlphaFoldDB" id="A0A9N9FVP9"/>
<feature type="DNA-binding region" description="NDT80" evidence="2">
    <location>
        <begin position="34"/>
        <end position="288"/>
    </location>
</feature>
<keyword evidence="6" id="KW-1185">Reference proteome</keyword>
<dbReference type="Gene3D" id="2.60.40.1390">
    <property type="entry name" value="NDT80 DNA-binding domain"/>
    <property type="match status" value="1"/>
</dbReference>
<dbReference type="PROSITE" id="PS51517">
    <property type="entry name" value="NDT80"/>
    <property type="match status" value="1"/>
</dbReference>
<dbReference type="OrthoDB" id="2288358at2759"/>
<feature type="compositionally biased region" description="Polar residues" evidence="3">
    <location>
        <begin position="371"/>
        <end position="387"/>
    </location>
</feature>
<feature type="compositionally biased region" description="Low complexity" evidence="3">
    <location>
        <begin position="410"/>
        <end position="436"/>
    </location>
</feature>
<name>A0A9N9FVP9_9GLOM</name>
<dbReference type="GO" id="GO:0051321">
    <property type="term" value="P:meiotic cell cycle"/>
    <property type="evidence" value="ECO:0007669"/>
    <property type="project" value="TreeGrafter"/>
</dbReference>
<gene>
    <name evidence="5" type="ORF">DEBURN_LOCUS7705</name>
</gene>
<evidence type="ECO:0000256" key="3">
    <source>
        <dbReference type="SAM" id="MobiDB-lite"/>
    </source>
</evidence>
<dbReference type="GO" id="GO:0003700">
    <property type="term" value="F:DNA-binding transcription factor activity"/>
    <property type="evidence" value="ECO:0007669"/>
    <property type="project" value="UniProtKB-UniRule"/>
</dbReference>
<feature type="region of interest" description="Disordered" evidence="3">
    <location>
        <begin position="353"/>
        <end position="436"/>
    </location>
</feature>
<dbReference type="InterPro" id="IPR008967">
    <property type="entry name" value="p53-like_TF_DNA-bd_sf"/>
</dbReference>
<dbReference type="GO" id="GO:0003677">
    <property type="term" value="F:DNA binding"/>
    <property type="evidence" value="ECO:0007669"/>
    <property type="project" value="UniProtKB-KW"/>
</dbReference>
<dbReference type="Pfam" id="PF05224">
    <property type="entry name" value="NDT80_PhoG"/>
    <property type="match status" value="1"/>
</dbReference>
<evidence type="ECO:0000256" key="2">
    <source>
        <dbReference type="PROSITE-ProRule" id="PRU00850"/>
    </source>
</evidence>
<sequence>MNLSEEKWTIQQPQVTPSPHHQHPSMSSNGMSPENFIQPFSPYEGQTTQGQIHSQPIFVSMPSAPTITPRQNGTPINGGGGNDAGPFFSQTTQHYNLYSVDRTISYKLRINSKVDRGFFLADNDWTCYRRNYFQISSAFSISTSTHTISEAEIPCLLEVDGQFHGVTGFLLGITARVSNSDKKIELVQHTPKRDKGPQMVPVPKPIRAGGNLNLSSVGSNSNIVTFERIQFKTATANNGKRRAAQQYYIVMVDLYAQIENGEQIRVASSTSAPLVVRGRSPGHYADNHERYNPIPMNPAFPNDRHHMGFSPHPQGPNGAAPTMMPPEFNGSPFPTPYGQYPPFHGFSPVAAATGVTPTSSTSPNSTPQSAFTSFESLPQSTNTNSSNMEHDALTSPAAYHSQEYAPSSSTLTNITTTTTTTTAAETTTNNNRQRNE</sequence>
<dbReference type="PANTHER" id="PTHR35144">
    <property type="entry name" value="MEIOSIS-SPECIFIC TRANSCRIPTION FACTOR NDT80"/>
    <property type="match status" value="1"/>
</dbReference>
<organism evidence="5 6">
    <name type="scientific">Diversispora eburnea</name>
    <dbReference type="NCBI Taxonomy" id="1213867"/>
    <lineage>
        <taxon>Eukaryota</taxon>
        <taxon>Fungi</taxon>
        <taxon>Fungi incertae sedis</taxon>
        <taxon>Mucoromycota</taxon>
        <taxon>Glomeromycotina</taxon>
        <taxon>Glomeromycetes</taxon>
        <taxon>Diversisporales</taxon>
        <taxon>Diversisporaceae</taxon>
        <taxon>Diversispora</taxon>
    </lineage>
</organism>
<evidence type="ECO:0000313" key="6">
    <source>
        <dbReference type="Proteomes" id="UP000789706"/>
    </source>
</evidence>
<keyword evidence="1 2" id="KW-0238">DNA-binding</keyword>
<dbReference type="GO" id="GO:0000228">
    <property type="term" value="C:nuclear chromosome"/>
    <property type="evidence" value="ECO:0007669"/>
    <property type="project" value="TreeGrafter"/>
</dbReference>
<evidence type="ECO:0000259" key="4">
    <source>
        <dbReference type="PROSITE" id="PS51517"/>
    </source>
</evidence>
<dbReference type="GO" id="GO:0045944">
    <property type="term" value="P:positive regulation of transcription by RNA polymerase II"/>
    <property type="evidence" value="ECO:0007669"/>
    <property type="project" value="TreeGrafter"/>
</dbReference>
<dbReference type="InterPro" id="IPR037141">
    <property type="entry name" value="NDT80_DNA-bd_dom_sf"/>
</dbReference>
<evidence type="ECO:0000313" key="5">
    <source>
        <dbReference type="EMBL" id="CAG8563433.1"/>
    </source>
</evidence>
<dbReference type="Proteomes" id="UP000789706">
    <property type="component" value="Unassembled WGS sequence"/>
</dbReference>
<feature type="region of interest" description="Disordered" evidence="3">
    <location>
        <begin position="283"/>
        <end position="336"/>
    </location>
</feature>
<accession>A0A9N9FVP9</accession>